<dbReference type="Proteomes" id="UP001597178">
    <property type="component" value="Unassembled WGS sequence"/>
</dbReference>
<gene>
    <name evidence="1" type="ORF">ACFQ4A_06370</name>
</gene>
<protein>
    <recommendedName>
        <fullName evidence="3">Transcription initiation factor TFIIIB</fullName>
    </recommendedName>
</protein>
<evidence type="ECO:0008006" key="3">
    <source>
        <dbReference type="Google" id="ProtNLM"/>
    </source>
</evidence>
<evidence type="ECO:0000313" key="1">
    <source>
        <dbReference type="EMBL" id="MFD1361293.1"/>
    </source>
</evidence>
<dbReference type="RefSeq" id="WP_382398726.1">
    <property type="nucleotide sequence ID" value="NZ_JBHTNH010000008.1"/>
</dbReference>
<accession>A0ABW3ZSY1</accession>
<reference evidence="2" key="1">
    <citation type="journal article" date="2019" name="Int. J. Syst. Evol. Microbiol.">
        <title>The Global Catalogue of Microorganisms (GCM) 10K type strain sequencing project: providing services to taxonomists for standard genome sequencing and annotation.</title>
        <authorList>
            <consortium name="The Broad Institute Genomics Platform"/>
            <consortium name="The Broad Institute Genome Sequencing Center for Infectious Disease"/>
            <person name="Wu L."/>
            <person name="Ma J."/>
        </authorList>
    </citation>
    <scope>NUCLEOTIDE SEQUENCE [LARGE SCALE GENOMIC DNA]</scope>
    <source>
        <strain evidence="2">CCUG 54822</strain>
    </source>
</reference>
<sequence>MNENECPKCHGTEFGEGTDFMPVKPLDKKFSMVGSNKIYSFCLNCGEVVSTRIEAPDKFPK</sequence>
<organism evidence="1 2">
    <name type="scientific">Lentibacillus salinarum</name>
    <dbReference type="NCBI Taxonomy" id="446820"/>
    <lineage>
        <taxon>Bacteria</taxon>
        <taxon>Bacillati</taxon>
        <taxon>Bacillota</taxon>
        <taxon>Bacilli</taxon>
        <taxon>Bacillales</taxon>
        <taxon>Bacillaceae</taxon>
        <taxon>Lentibacillus</taxon>
    </lineage>
</organism>
<dbReference type="EMBL" id="JBHTNH010000008">
    <property type="protein sequence ID" value="MFD1361293.1"/>
    <property type="molecule type" value="Genomic_DNA"/>
</dbReference>
<comment type="caution">
    <text evidence="1">The sequence shown here is derived from an EMBL/GenBank/DDBJ whole genome shotgun (WGS) entry which is preliminary data.</text>
</comment>
<proteinExistence type="predicted"/>
<evidence type="ECO:0000313" key="2">
    <source>
        <dbReference type="Proteomes" id="UP001597178"/>
    </source>
</evidence>
<keyword evidence="2" id="KW-1185">Reference proteome</keyword>
<name>A0ABW3ZSY1_9BACI</name>